<evidence type="ECO:0000256" key="7">
    <source>
        <dbReference type="ARBA" id="ARBA00022832"/>
    </source>
</evidence>
<dbReference type="SMART" id="SM00825">
    <property type="entry name" value="PKS_KS"/>
    <property type="match status" value="1"/>
</dbReference>
<evidence type="ECO:0000256" key="5">
    <source>
        <dbReference type="ARBA" id="ARBA00022516"/>
    </source>
</evidence>
<dbReference type="GO" id="GO:0004315">
    <property type="term" value="F:3-oxoacyl-[acyl-carrier-protein] synthase activity"/>
    <property type="evidence" value="ECO:0007669"/>
    <property type="project" value="UniProtKB-EC"/>
</dbReference>
<dbReference type="CDD" id="cd00834">
    <property type="entry name" value="KAS_I_II"/>
    <property type="match status" value="1"/>
</dbReference>
<name>A0ABY5PK67_9ACTN</name>
<dbReference type="InterPro" id="IPR014030">
    <property type="entry name" value="Ketoacyl_synth_N"/>
</dbReference>
<keyword evidence="10 18" id="KW-0012">Acyltransferase</keyword>
<dbReference type="PIRSF" id="PIRSF000447">
    <property type="entry name" value="KAS_II"/>
    <property type="match status" value="1"/>
</dbReference>
<keyword evidence="5" id="KW-0444">Lipid biosynthesis</keyword>
<dbReference type="Pfam" id="PF00109">
    <property type="entry name" value="ketoacyl-synt"/>
    <property type="match status" value="1"/>
</dbReference>
<evidence type="ECO:0000313" key="18">
    <source>
        <dbReference type="EMBL" id="UUY05057.1"/>
    </source>
</evidence>
<protein>
    <recommendedName>
        <fullName evidence="4">3-oxoacyl-[acyl-carrier-protein] synthase 2</fullName>
        <ecNumber evidence="3">2.3.1.179</ecNumber>
    </recommendedName>
    <alternativeName>
        <fullName evidence="13">3-oxoacyl-[acyl-carrier-protein] synthase II</fullName>
    </alternativeName>
    <alternativeName>
        <fullName evidence="12">Beta-ketoacyl-ACP synthase II</fullName>
    </alternativeName>
</protein>
<comment type="catalytic activity">
    <reaction evidence="15">
        <text>a fatty acyl-[ACP] + malonyl-[ACP] + H(+) = a 3-oxoacyl-[ACP] + holo-[ACP] + CO2</text>
        <dbReference type="Rhea" id="RHEA:22836"/>
        <dbReference type="Rhea" id="RHEA-COMP:9623"/>
        <dbReference type="Rhea" id="RHEA-COMP:9685"/>
        <dbReference type="Rhea" id="RHEA-COMP:9916"/>
        <dbReference type="Rhea" id="RHEA-COMP:14125"/>
        <dbReference type="ChEBI" id="CHEBI:15378"/>
        <dbReference type="ChEBI" id="CHEBI:16526"/>
        <dbReference type="ChEBI" id="CHEBI:64479"/>
        <dbReference type="ChEBI" id="CHEBI:78449"/>
        <dbReference type="ChEBI" id="CHEBI:78776"/>
        <dbReference type="ChEBI" id="CHEBI:138651"/>
    </reaction>
</comment>
<dbReference type="InterPro" id="IPR016039">
    <property type="entry name" value="Thiolase-like"/>
</dbReference>
<evidence type="ECO:0000256" key="6">
    <source>
        <dbReference type="ARBA" id="ARBA00022679"/>
    </source>
</evidence>
<evidence type="ECO:0000256" key="14">
    <source>
        <dbReference type="ARBA" id="ARBA00047318"/>
    </source>
</evidence>
<dbReference type="Pfam" id="PF02801">
    <property type="entry name" value="Ketoacyl-synt_C"/>
    <property type="match status" value="1"/>
</dbReference>
<evidence type="ECO:0000256" key="4">
    <source>
        <dbReference type="ARBA" id="ARBA00014657"/>
    </source>
</evidence>
<dbReference type="InterPro" id="IPR000794">
    <property type="entry name" value="Beta-ketoacyl_synthase"/>
</dbReference>
<dbReference type="InterPro" id="IPR020841">
    <property type="entry name" value="PKS_Beta-ketoAc_synthase_dom"/>
</dbReference>
<evidence type="ECO:0000256" key="15">
    <source>
        <dbReference type="ARBA" id="ARBA00047659"/>
    </source>
</evidence>
<dbReference type="PANTHER" id="PTHR11712">
    <property type="entry name" value="POLYKETIDE SYNTHASE-RELATED"/>
    <property type="match status" value="1"/>
</dbReference>
<dbReference type="PANTHER" id="PTHR11712:SF336">
    <property type="entry name" value="3-OXOACYL-[ACYL-CARRIER-PROTEIN] SYNTHASE, MITOCHONDRIAL"/>
    <property type="match status" value="1"/>
</dbReference>
<keyword evidence="7" id="KW-0276">Fatty acid metabolism</keyword>
<reference evidence="19" key="1">
    <citation type="submission" date="2021-11" db="EMBL/GenBank/DDBJ databases">
        <title>Cultivation dependent microbiological survey of springs from the worlds oldest radium mine currently devoted to the extraction of radon-saturated water.</title>
        <authorList>
            <person name="Kapinusova G."/>
            <person name="Smrhova T."/>
            <person name="Strejcek M."/>
            <person name="Suman J."/>
            <person name="Jani K."/>
            <person name="Pajer P."/>
            <person name="Uhlik O."/>
        </authorList>
    </citation>
    <scope>NUCLEOTIDE SEQUENCE [LARGE SCALE GENOMIC DNA]</scope>
    <source>
        <strain evidence="19">J379</strain>
    </source>
</reference>
<dbReference type="NCBIfam" id="NF005589">
    <property type="entry name" value="PRK07314.1"/>
    <property type="match status" value="1"/>
</dbReference>
<proteinExistence type="inferred from homology"/>
<dbReference type="PROSITE" id="PS00606">
    <property type="entry name" value="KS3_1"/>
    <property type="match status" value="1"/>
</dbReference>
<evidence type="ECO:0000256" key="8">
    <source>
        <dbReference type="ARBA" id="ARBA00023098"/>
    </source>
</evidence>
<sequence>MRDVVVTGRGVVSPVGNEPDAFFDALAAGQSGIVPADDGGAAEAPASGFDPETWQTPRDVRKTDRYGQFAISAGLQAWHEAGLADAGVDPERVGIIFGTGIGGMTTIEATYGEFFEGGPREVSPHFITMMMSNAAAGLLAIQLGVYGPSWSVSSACATGAHAIGDALRMIQFGDADVAVAGSSEATLCGLPDAAFGRMGALSKEGVSRPFDERRDGFVMGEGAGALILEAEEHAVARGAEIIGRVVGFGASSDAFHMAQPDKTGRGAAAAMRNALRSAGAEPTDVAYINAHGTSTPFNDAIESRAIVEVFNGHAPAVSSTKGQIGHLLGAAGAVEAVATITALQRGVLPPTGGLEQPDPECEIDHVLEAREVPGAKLALSNSFGFGGQNASVAFAAK</sequence>
<evidence type="ECO:0000256" key="1">
    <source>
        <dbReference type="ARBA" id="ARBA00005194"/>
    </source>
</evidence>
<comment type="similarity">
    <text evidence="2 16">Belongs to the thiolase-like superfamily. Beta-ketoacyl-ACP synthases family.</text>
</comment>
<evidence type="ECO:0000256" key="2">
    <source>
        <dbReference type="ARBA" id="ARBA00008467"/>
    </source>
</evidence>
<dbReference type="SUPFAM" id="SSF53901">
    <property type="entry name" value="Thiolase-like"/>
    <property type="match status" value="2"/>
</dbReference>
<feature type="domain" description="Ketosynthase family 3 (KS3)" evidence="17">
    <location>
        <begin position="1"/>
        <end position="396"/>
    </location>
</feature>
<evidence type="ECO:0000259" key="17">
    <source>
        <dbReference type="PROSITE" id="PS52004"/>
    </source>
</evidence>
<evidence type="ECO:0000313" key="19">
    <source>
        <dbReference type="Proteomes" id="UP001058860"/>
    </source>
</evidence>
<dbReference type="InterPro" id="IPR014031">
    <property type="entry name" value="Ketoacyl_synth_C"/>
</dbReference>
<dbReference type="PROSITE" id="PS52004">
    <property type="entry name" value="KS3_2"/>
    <property type="match status" value="1"/>
</dbReference>
<keyword evidence="9" id="KW-0275">Fatty acid biosynthesis</keyword>
<dbReference type="EMBL" id="CP088295">
    <property type="protein sequence ID" value="UUY05057.1"/>
    <property type="molecule type" value="Genomic_DNA"/>
</dbReference>
<keyword evidence="8" id="KW-0443">Lipid metabolism</keyword>
<evidence type="ECO:0000256" key="16">
    <source>
        <dbReference type="RuleBase" id="RU003694"/>
    </source>
</evidence>
<gene>
    <name evidence="18" type="ORF">LRS13_05875</name>
</gene>
<evidence type="ECO:0000256" key="13">
    <source>
        <dbReference type="ARBA" id="ARBA00032171"/>
    </source>
</evidence>
<organism evidence="18 19">
    <name type="scientific">Svornostia abyssi</name>
    <dbReference type="NCBI Taxonomy" id="2898438"/>
    <lineage>
        <taxon>Bacteria</taxon>
        <taxon>Bacillati</taxon>
        <taxon>Actinomycetota</taxon>
        <taxon>Thermoleophilia</taxon>
        <taxon>Solirubrobacterales</taxon>
        <taxon>Baekduiaceae</taxon>
        <taxon>Svornostia</taxon>
    </lineage>
</organism>
<dbReference type="RefSeq" id="WP_353865526.1">
    <property type="nucleotide sequence ID" value="NZ_CP088295.1"/>
</dbReference>
<dbReference type="InterPro" id="IPR018201">
    <property type="entry name" value="Ketoacyl_synth_AS"/>
</dbReference>
<comment type="catalytic activity">
    <reaction evidence="14">
        <text>(9Z)-hexadecenoyl-[ACP] + malonyl-[ACP] + H(+) = 3-oxo-(11Z)-octadecenoyl-[ACP] + holo-[ACP] + CO2</text>
        <dbReference type="Rhea" id="RHEA:55040"/>
        <dbReference type="Rhea" id="RHEA-COMP:9623"/>
        <dbReference type="Rhea" id="RHEA-COMP:9685"/>
        <dbReference type="Rhea" id="RHEA-COMP:10800"/>
        <dbReference type="Rhea" id="RHEA-COMP:14074"/>
        <dbReference type="ChEBI" id="CHEBI:15378"/>
        <dbReference type="ChEBI" id="CHEBI:16526"/>
        <dbReference type="ChEBI" id="CHEBI:64479"/>
        <dbReference type="ChEBI" id="CHEBI:78449"/>
        <dbReference type="ChEBI" id="CHEBI:83989"/>
        <dbReference type="ChEBI" id="CHEBI:138538"/>
        <dbReference type="EC" id="2.3.1.179"/>
    </reaction>
</comment>
<keyword evidence="19" id="KW-1185">Reference proteome</keyword>
<comment type="pathway">
    <text evidence="1">Lipid metabolism; fatty acid biosynthesis.</text>
</comment>
<evidence type="ECO:0000256" key="3">
    <source>
        <dbReference type="ARBA" id="ARBA00012356"/>
    </source>
</evidence>
<evidence type="ECO:0000256" key="12">
    <source>
        <dbReference type="ARBA" id="ARBA00029675"/>
    </source>
</evidence>
<accession>A0ABY5PK67</accession>
<comment type="function">
    <text evidence="11">Involved in the type II fatty acid elongation cycle. Catalyzes the elongation of a wide range of acyl-ACP by the addition of two carbons from malonyl-ACP to an acyl acceptor. Can efficiently catalyze the conversion of palmitoleoyl-ACP (cis-hexadec-9-enoyl-ACP) to cis-vaccenoyl-ACP (cis-octadec-11-enoyl-ACP), an essential step in the thermal regulation of fatty acid composition.</text>
</comment>
<evidence type="ECO:0000256" key="10">
    <source>
        <dbReference type="ARBA" id="ARBA00023315"/>
    </source>
</evidence>
<dbReference type="EC" id="2.3.1.179" evidence="3"/>
<dbReference type="Gene3D" id="3.40.47.10">
    <property type="match status" value="1"/>
</dbReference>
<keyword evidence="6 16" id="KW-0808">Transferase</keyword>
<dbReference type="Proteomes" id="UP001058860">
    <property type="component" value="Chromosome"/>
</dbReference>
<evidence type="ECO:0000256" key="11">
    <source>
        <dbReference type="ARBA" id="ARBA00024006"/>
    </source>
</evidence>
<dbReference type="InterPro" id="IPR017568">
    <property type="entry name" value="3-oxoacyl-ACP_synth-2"/>
</dbReference>
<evidence type="ECO:0000256" key="9">
    <source>
        <dbReference type="ARBA" id="ARBA00023160"/>
    </source>
</evidence>